<dbReference type="STRING" id="320771.Cflav_PD1018"/>
<organism evidence="7 8">
    <name type="scientific">Pedosphaera parvula (strain Ellin514)</name>
    <dbReference type="NCBI Taxonomy" id="320771"/>
    <lineage>
        <taxon>Bacteria</taxon>
        <taxon>Pseudomonadati</taxon>
        <taxon>Verrucomicrobiota</taxon>
        <taxon>Pedosphaerae</taxon>
        <taxon>Pedosphaerales</taxon>
        <taxon>Pedosphaeraceae</taxon>
        <taxon>Pedosphaera</taxon>
    </lineage>
</organism>
<dbReference type="Proteomes" id="UP000003688">
    <property type="component" value="Unassembled WGS sequence"/>
</dbReference>
<evidence type="ECO:0000256" key="6">
    <source>
        <dbReference type="ARBA" id="ARBA00023310"/>
    </source>
</evidence>
<dbReference type="OrthoDB" id="9814841at2"/>
<gene>
    <name evidence="7" type="ORF">Cflav_PD1018</name>
</gene>
<dbReference type="EMBL" id="ABOX02000046">
    <property type="protein sequence ID" value="EEF58290.1"/>
    <property type="molecule type" value="Genomic_DNA"/>
</dbReference>
<keyword evidence="3" id="KW-0375">Hydrogen ion transport</keyword>
<evidence type="ECO:0000256" key="3">
    <source>
        <dbReference type="ARBA" id="ARBA00022781"/>
    </source>
</evidence>
<dbReference type="InterPro" id="IPR000711">
    <property type="entry name" value="ATPase_OSCP/dsu"/>
</dbReference>
<dbReference type="GO" id="GO:0046933">
    <property type="term" value="F:proton-transporting ATP synthase activity, rotational mechanism"/>
    <property type="evidence" value="ECO:0007669"/>
    <property type="project" value="InterPro"/>
</dbReference>
<dbReference type="Pfam" id="PF00213">
    <property type="entry name" value="OSCP"/>
    <property type="match status" value="1"/>
</dbReference>
<evidence type="ECO:0000313" key="8">
    <source>
        <dbReference type="Proteomes" id="UP000003688"/>
    </source>
</evidence>
<accession>B9XPF0</accession>
<reference evidence="7 8" key="1">
    <citation type="journal article" date="2011" name="J. Bacteriol.">
        <title>Genome sequence of 'Pedosphaera parvula' Ellin514, an aerobic Verrucomicrobial isolate from pasture soil.</title>
        <authorList>
            <person name="Kant R."/>
            <person name="van Passel M.W."/>
            <person name="Sangwan P."/>
            <person name="Palva A."/>
            <person name="Lucas S."/>
            <person name="Copeland A."/>
            <person name="Lapidus A."/>
            <person name="Glavina Del Rio T."/>
            <person name="Dalin E."/>
            <person name="Tice H."/>
            <person name="Bruce D."/>
            <person name="Goodwin L."/>
            <person name="Pitluck S."/>
            <person name="Chertkov O."/>
            <person name="Larimer F.W."/>
            <person name="Land M.L."/>
            <person name="Hauser L."/>
            <person name="Brettin T.S."/>
            <person name="Detter J.C."/>
            <person name="Han S."/>
            <person name="de Vos W.M."/>
            <person name="Janssen P.H."/>
            <person name="Smidt H."/>
        </authorList>
    </citation>
    <scope>NUCLEOTIDE SEQUENCE [LARGE SCALE GENOMIC DNA]</scope>
    <source>
        <strain evidence="7 8">Ellin514</strain>
    </source>
</reference>
<evidence type="ECO:0000256" key="2">
    <source>
        <dbReference type="ARBA" id="ARBA00022448"/>
    </source>
</evidence>
<dbReference type="PRINTS" id="PR00125">
    <property type="entry name" value="ATPASEDELTA"/>
</dbReference>
<evidence type="ECO:0000256" key="1">
    <source>
        <dbReference type="ARBA" id="ARBA00004370"/>
    </source>
</evidence>
<keyword evidence="6" id="KW-0066">ATP synthesis</keyword>
<keyword evidence="2" id="KW-0813">Transport</keyword>
<comment type="caution">
    <text evidence="7">The sequence shown here is derived from an EMBL/GenBank/DDBJ whole genome shotgun (WGS) entry which is preliminary data.</text>
</comment>
<proteinExistence type="predicted"/>
<comment type="subcellular location">
    <subcellularLocation>
        <location evidence="1">Membrane</location>
    </subcellularLocation>
</comment>
<sequence>MKISKQDRREAKQLFRSCVANGVLDENRVRQAVSAVLAQKPRGYFAILSQFQKLVKLDLDRRAAKVESATALTPEMQASVKNNLTSKYGQGLNITFAQNPALLGGLRIQVGSDVYDGSVRARLQSLEESL</sequence>
<keyword evidence="5" id="KW-0472">Membrane</keyword>
<evidence type="ECO:0000256" key="5">
    <source>
        <dbReference type="ARBA" id="ARBA00023136"/>
    </source>
</evidence>
<dbReference type="AlphaFoldDB" id="B9XPF0"/>
<keyword evidence="8" id="KW-1185">Reference proteome</keyword>
<dbReference type="RefSeq" id="WP_007417686.1">
    <property type="nucleotide sequence ID" value="NZ_ABOX02000046.1"/>
</dbReference>
<keyword evidence="4" id="KW-0406">Ion transport</keyword>
<protein>
    <submittedName>
        <fullName evidence="7">H+transporting two-sector ATPase delta (OSCP) subunit</fullName>
    </submittedName>
</protein>
<dbReference type="GO" id="GO:0016020">
    <property type="term" value="C:membrane"/>
    <property type="evidence" value="ECO:0007669"/>
    <property type="project" value="UniProtKB-SubCell"/>
</dbReference>
<evidence type="ECO:0000313" key="7">
    <source>
        <dbReference type="EMBL" id="EEF58290.1"/>
    </source>
</evidence>
<name>B9XPF0_PEDPL</name>
<evidence type="ECO:0000256" key="4">
    <source>
        <dbReference type="ARBA" id="ARBA00023065"/>
    </source>
</evidence>